<dbReference type="Gene3D" id="2.40.50.140">
    <property type="entry name" value="Nucleic acid-binding proteins"/>
    <property type="match status" value="1"/>
</dbReference>
<dbReference type="CDD" id="cd04318">
    <property type="entry name" value="EcAsnRS_like_N"/>
    <property type="match status" value="1"/>
</dbReference>
<keyword evidence="6 7" id="KW-0030">Aminoacyl-tRNA synthetase</keyword>
<evidence type="ECO:0000256" key="3">
    <source>
        <dbReference type="ARBA" id="ARBA00022741"/>
    </source>
</evidence>
<evidence type="ECO:0000259" key="8">
    <source>
        <dbReference type="PROSITE" id="PS50862"/>
    </source>
</evidence>
<dbReference type="PANTHER" id="PTHR22594">
    <property type="entry name" value="ASPARTYL/LYSYL-TRNA SYNTHETASE"/>
    <property type="match status" value="1"/>
</dbReference>
<dbReference type="PANTHER" id="PTHR22594:SF34">
    <property type="entry name" value="ASPARAGINE--TRNA LIGASE, MITOCHONDRIAL-RELATED"/>
    <property type="match status" value="1"/>
</dbReference>
<dbReference type="NCBIfam" id="TIGR00457">
    <property type="entry name" value="asnS"/>
    <property type="match status" value="1"/>
</dbReference>
<dbReference type="InterPro" id="IPR006195">
    <property type="entry name" value="aa-tRNA-synth_II"/>
</dbReference>
<accession>B8DQB1</accession>
<dbReference type="FunFam" id="3.30.930.10:FF:000016">
    <property type="entry name" value="Asparagine--tRNA ligase"/>
    <property type="match status" value="1"/>
</dbReference>
<dbReference type="GO" id="GO:0005737">
    <property type="term" value="C:cytoplasm"/>
    <property type="evidence" value="ECO:0007669"/>
    <property type="project" value="UniProtKB-SubCell"/>
</dbReference>
<dbReference type="Pfam" id="PF00152">
    <property type="entry name" value="tRNA-synt_2"/>
    <property type="match status" value="1"/>
</dbReference>
<comment type="subcellular location">
    <subcellularLocation>
        <location evidence="7">Cytoplasm</location>
    </subcellularLocation>
</comment>
<dbReference type="InterPro" id="IPR045864">
    <property type="entry name" value="aa-tRNA-synth_II/BPL/LPL"/>
</dbReference>
<dbReference type="EC" id="6.1.1.22" evidence="7"/>
<evidence type="ECO:0000313" key="9">
    <source>
        <dbReference type="EMBL" id="ACL09030.1"/>
    </source>
</evidence>
<dbReference type="HOGENOM" id="CLU_004553_2_0_7"/>
<dbReference type="InterPro" id="IPR002312">
    <property type="entry name" value="Asp/Asn-tRNA-synth_IIb"/>
</dbReference>
<comment type="subunit">
    <text evidence="7">Homodimer.</text>
</comment>
<proteinExistence type="inferred from homology"/>
<dbReference type="PRINTS" id="PR01042">
    <property type="entry name" value="TRNASYNTHASP"/>
</dbReference>
<sequence length="471" mass="52354">MTASASSMARTPVADALTAQAPVAHIRICGWVRTRRDAKGFSFLEINDGSCLANIQCIVDEALPDFAVIKDVNTGAAVDVRGELVESPGKGQKWEVRAAALTLLGGADAEAYPLQKKRHSDEFLRTIAHLRARTNKFGAAFRIRSEAAYAIHEFFRERGFFHVHTPILTGSDCEGAGEMFRVTTLPVSGASGTPVPPSGNHFEADFFGKECNLTVSGQLEAEALAMGLGKVYTFGPTFRAENSNTARHAAEFWMIEPEFAFADLNDDMELAEAMTRTVVTRVLERCAADIELFDRFVDNGLIERLRTIAGQPFARVSYREAIELLKACGKKFDYPVSFGLDLQTEHERYLAEEHFGKPVIVYNYPKSIKAFYMRLNDDNETVAAMDVLVPRIGELIGGSQREERLDVLEARIREIGQNPGDYWWYLDLRRFGSVPHAGFGLGFERLLMLLTGIANIRDVVPFPRTPGNLEF</sequence>
<dbReference type="GO" id="GO:0003676">
    <property type="term" value="F:nucleic acid binding"/>
    <property type="evidence" value="ECO:0007669"/>
    <property type="project" value="InterPro"/>
</dbReference>
<dbReference type="KEGG" id="dvm:DvMF_2087"/>
<keyword evidence="5 7" id="KW-0648">Protein biosynthesis</keyword>
<keyword evidence="4 7" id="KW-0067">ATP-binding</keyword>
<protein>
    <recommendedName>
        <fullName evidence="7">Asparagine--tRNA ligase</fullName>
        <ecNumber evidence="7">6.1.1.22</ecNumber>
    </recommendedName>
    <alternativeName>
        <fullName evidence="7">Asparaginyl-tRNA synthetase</fullName>
        <shortName evidence="7">AsnRS</shortName>
    </alternativeName>
</protein>
<evidence type="ECO:0000256" key="4">
    <source>
        <dbReference type="ARBA" id="ARBA00022840"/>
    </source>
</evidence>
<dbReference type="AlphaFoldDB" id="B8DQB1"/>
<dbReference type="GO" id="GO:0004816">
    <property type="term" value="F:asparagine-tRNA ligase activity"/>
    <property type="evidence" value="ECO:0007669"/>
    <property type="project" value="UniProtKB-UniRule"/>
</dbReference>
<name>B8DQB1_NITV9</name>
<evidence type="ECO:0000256" key="7">
    <source>
        <dbReference type="HAMAP-Rule" id="MF_00534"/>
    </source>
</evidence>
<evidence type="ECO:0000256" key="5">
    <source>
        <dbReference type="ARBA" id="ARBA00022917"/>
    </source>
</evidence>
<dbReference type="InterPro" id="IPR012340">
    <property type="entry name" value="NA-bd_OB-fold"/>
</dbReference>
<dbReference type="HAMAP" id="MF_00534">
    <property type="entry name" value="Asn_tRNA_synth"/>
    <property type="match status" value="1"/>
</dbReference>
<comment type="catalytic activity">
    <reaction evidence="7">
        <text>tRNA(Asn) + L-asparagine + ATP = L-asparaginyl-tRNA(Asn) + AMP + diphosphate + H(+)</text>
        <dbReference type="Rhea" id="RHEA:11180"/>
        <dbReference type="Rhea" id="RHEA-COMP:9659"/>
        <dbReference type="Rhea" id="RHEA-COMP:9674"/>
        <dbReference type="ChEBI" id="CHEBI:15378"/>
        <dbReference type="ChEBI" id="CHEBI:30616"/>
        <dbReference type="ChEBI" id="CHEBI:33019"/>
        <dbReference type="ChEBI" id="CHEBI:58048"/>
        <dbReference type="ChEBI" id="CHEBI:78442"/>
        <dbReference type="ChEBI" id="CHEBI:78515"/>
        <dbReference type="ChEBI" id="CHEBI:456215"/>
        <dbReference type="EC" id="6.1.1.22"/>
    </reaction>
</comment>
<gene>
    <name evidence="7" type="primary">asnS</name>
    <name evidence="9" type="ordered locus">DvMF_2087</name>
</gene>
<dbReference type="GO" id="GO:0006421">
    <property type="term" value="P:asparaginyl-tRNA aminoacylation"/>
    <property type="evidence" value="ECO:0007669"/>
    <property type="project" value="UniProtKB-UniRule"/>
</dbReference>
<dbReference type="Pfam" id="PF01336">
    <property type="entry name" value="tRNA_anti-codon"/>
    <property type="match status" value="1"/>
</dbReference>
<dbReference type="SUPFAM" id="SSF50249">
    <property type="entry name" value="Nucleic acid-binding proteins"/>
    <property type="match status" value="1"/>
</dbReference>
<dbReference type="eggNOG" id="COG0017">
    <property type="taxonomic scope" value="Bacteria"/>
</dbReference>
<dbReference type="InterPro" id="IPR004364">
    <property type="entry name" value="Aa-tRNA-synt_II"/>
</dbReference>
<keyword evidence="7" id="KW-0963">Cytoplasm</keyword>
<dbReference type="NCBIfam" id="NF003037">
    <property type="entry name" value="PRK03932.1"/>
    <property type="match status" value="1"/>
</dbReference>
<evidence type="ECO:0000256" key="6">
    <source>
        <dbReference type="ARBA" id="ARBA00023146"/>
    </source>
</evidence>
<organism evidence="9">
    <name type="scientific">Nitratidesulfovibrio vulgaris (strain DSM 19637 / Miyazaki F)</name>
    <name type="common">Desulfovibrio vulgaris</name>
    <dbReference type="NCBI Taxonomy" id="883"/>
    <lineage>
        <taxon>Bacteria</taxon>
        <taxon>Pseudomonadati</taxon>
        <taxon>Thermodesulfobacteriota</taxon>
        <taxon>Desulfovibrionia</taxon>
        <taxon>Desulfovibrionales</taxon>
        <taxon>Desulfovibrionaceae</taxon>
        <taxon>Nitratidesulfovibrio</taxon>
    </lineage>
</organism>
<dbReference type="STRING" id="883.DvMF_2087"/>
<keyword evidence="3 7" id="KW-0547">Nucleotide-binding</keyword>
<dbReference type="EMBL" id="CP001197">
    <property type="protein sequence ID" value="ACL09030.1"/>
    <property type="molecule type" value="Genomic_DNA"/>
</dbReference>
<dbReference type="PROSITE" id="PS50862">
    <property type="entry name" value="AA_TRNA_LIGASE_II"/>
    <property type="match status" value="1"/>
</dbReference>
<reference evidence="9" key="1">
    <citation type="submission" date="2008-10" db="EMBL/GenBank/DDBJ databases">
        <title>Complete sequence of Desulfovibrio vulgaris str. 'Miyazaki F'.</title>
        <authorList>
            <person name="Lucas S."/>
            <person name="Copeland A."/>
            <person name="Lapidus A."/>
            <person name="Glavina del Rio T."/>
            <person name="Dalin E."/>
            <person name="Tice H."/>
            <person name="Bruce D."/>
            <person name="Goodwin L."/>
            <person name="Pitluck S."/>
            <person name="Sims D."/>
            <person name="Brettin T."/>
            <person name="Detter J.C."/>
            <person name="Han C."/>
            <person name="Larimer F."/>
            <person name="Land M."/>
            <person name="Hauser L."/>
            <person name="Kyrpides N."/>
            <person name="Mikhailova N."/>
            <person name="Hazen T.C."/>
            <person name="Richardson P."/>
        </authorList>
    </citation>
    <scope>NUCLEOTIDE SEQUENCE</scope>
    <source>
        <strain evidence="9">Miyazaki F</strain>
    </source>
</reference>
<dbReference type="InterPro" id="IPR004522">
    <property type="entry name" value="Asn-tRNA-ligase"/>
</dbReference>
<dbReference type="Gene3D" id="3.30.930.10">
    <property type="entry name" value="Bira Bifunctional Protein, Domain 2"/>
    <property type="match status" value="1"/>
</dbReference>
<dbReference type="GO" id="GO:0005524">
    <property type="term" value="F:ATP binding"/>
    <property type="evidence" value="ECO:0007669"/>
    <property type="project" value="UniProtKB-UniRule"/>
</dbReference>
<dbReference type="InterPro" id="IPR004365">
    <property type="entry name" value="NA-bd_OB_tRNA"/>
</dbReference>
<keyword evidence="2 7" id="KW-0436">Ligase</keyword>
<dbReference type="CDD" id="cd00776">
    <property type="entry name" value="AsxRS_core"/>
    <property type="match status" value="1"/>
</dbReference>
<feature type="domain" description="Aminoacyl-transfer RNA synthetases class-II family profile" evidence="8">
    <location>
        <begin position="137"/>
        <end position="461"/>
    </location>
</feature>
<evidence type="ECO:0000256" key="2">
    <source>
        <dbReference type="ARBA" id="ARBA00022598"/>
    </source>
</evidence>
<dbReference type="SUPFAM" id="SSF55681">
    <property type="entry name" value="Class II aaRS and biotin synthetases"/>
    <property type="match status" value="1"/>
</dbReference>
<evidence type="ECO:0000256" key="1">
    <source>
        <dbReference type="ARBA" id="ARBA00008226"/>
    </source>
</evidence>
<comment type="similarity">
    <text evidence="1 7">Belongs to the class-II aminoacyl-tRNA synthetase family.</text>
</comment>